<dbReference type="InterPro" id="IPR013108">
    <property type="entry name" value="Amidohydro_3"/>
</dbReference>
<dbReference type="Gene3D" id="2.30.40.10">
    <property type="entry name" value="Urease, subunit C, domain 1"/>
    <property type="match status" value="1"/>
</dbReference>
<dbReference type="InterPro" id="IPR011059">
    <property type="entry name" value="Metal-dep_hydrolase_composite"/>
</dbReference>
<organism evidence="2">
    <name type="scientific">marine metagenome</name>
    <dbReference type="NCBI Taxonomy" id="408172"/>
    <lineage>
        <taxon>unclassified sequences</taxon>
        <taxon>metagenomes</taxon>
        <taxon>ecological metagenomes</taxon>
    </lineage>
</organism>
<dbReference type="EMBL" id="UINC01014518">
    <property type="protein sequence ID" value="SVA61874.1"/>
    <property type="molecule type" value="Genomic_DNA"/>
</dbReference>
<dbReference type="PROSITE" id="PS51257">
    <property type="entry name" value="PROKAR_LIPOPROTEIN"/>
    <property type="match status" value="1"/>
</dbReference>
<feature type="domain" description="Amidohydrolase 3" evidence="1">
    <location>
        <begin position="80"/>
        <end position="564"/>
    </location>
</feature>
<evidence type="ECO:0000313" key="2">
    <source>
        <dbReference type="EMBL" id="SVA61874.1"/>
    </source>
</evidence>
<dbReference type="PANTHER" id="PTHR22642">
    <property type="entry name" value="IMIDAZOLONEPROPIONASE"/>
    <property type="match status" value="1"/>
</dbReference>
<gene>
    <name evidence="2" type="ORF">METZ01_LOCUS114728</name>
</gene>
<dbReference type="CDD" id="cd01300">
    <property type="entry name" value="YtcJ_like"/>
    <property type="match status" value="1"/>
</dbReference>
<name>A0A381XAW3_9ZZZZ</name>
<evidence type="ECO:0000259" key="1">
    <source>
        <dbReference type="Pfam" id="PF07969"/>
    </source>
</evidence>
<dbReference type="GO" id="GO:0016810">
    <property type="term" value="F:hydrolase activity, acting on carbon-nitrogen (but not peptide) bonds"/>
    <property type="evidence" value="ECO:0007669"/>
    <property type="project" value="InterPro"/>
</dbReference>
<dbReference type="Gene3D" id="3.10.310.70">
    <property type="match status" value="1"/>
</dbReference>
<dbReference type="PANTHER" id="PTHR22642:SF2">
    <property type="entry name" value="PROTEIN LONG AFTER FAR-RED 3"/>
    <property type="match status" value="1"/>
</dbReference>
<dbReference type="Pfam" id="PF07969">
    <property type="entry name" value="Amidohydro_3"/>
    <property type="match status" value="1"/>
</dbReference>
<accession>A0A381XAW3</accession>
<reference evidence="2" key="1">
    <citation type="submission" date="2018-05" db="EMBL/GenBank/DDBJ databases">
        <authorList>
            <person name="Lanie J.A."/>
            <person name="Ng W.-L."/>
            <person name="Kazmierczak K.M."/>
            <person name="Andrzejewski T.M."/>
            <person name="Davidsen T.M."/>
            <person name="Wayne K.J."/>
            <person name="Tettelin H."/>
            <person name="Glass J.I."/>
            <person name="Rusch D."/>
            <person name="Podicherti R."/>
            <person name="Tsui H.-C.T."/>
            <person name="Winkler M.E."/>
        </authorList>
    </citation>
    <scope>NUCLEOTIDE SEQUENCE</scope>
</reference>
<sequence>MVGMRTRSTLVGVYLSMTVILSFGCGPGLEPADLVLHNGKIVTVDDANPEAQALAVRGNEIVAVGTNDEVDAYRSEMTTVIDLDGRLAIPGFIEGHGHFLGVGNAQMQLRLMDTQNWEEVVSMVAAAVEQVEPGQLIRGRGWHQEKWDPLPEPNIEGFPFHDRLSEVSPDNPVLLTHASGHATFANARAMEMSGITRNTPNPDGGEILRDSRNNPIGVFRETASRLLSAASADATPPDPRRQVELAVAEALSKGVTSFQDAGSSFETVDLLKSMVDDGSLGIRLWVMLRESNEALATRGADYRMVGYGDNHLTVRAIKRSIDGALGSRGAWLLEPYSDSPESTGLNTTTPESIGNTAAWAIANDFQLCVHAIGDRANRETLDIFQRAFEANPDKSDLRWRDEHTQHLHPDDIPRFAELGVIASMQGVHCTSDAPYVVARLGEERAEQGAYVWKTLLETGAVVSNGTDAPVEDVSPLASYYATVSRKLADGSVFYPDQRLSRLEALQTYTINAAFAAFEEDIKGSLSVGKLADITVLSKDVMTISEDEIPSTEVLYTIVGGKVMYSQSN</sequence>
<dbReference type="InterPro" id="IPR033932">
    <property type="entry name" value="YtcJ-like"/>
</dbReference>
<dbReference type="SUPFAM" id="SSF51338">
    <property type="entry name" value="Composite domain of metallo-dependent hydrolases"/>
    <property type="match status" value="1"/>
</dbReference>
<dbReference type="SUPFAM" id="SSF51556">
    <property type="entry name" value="Metallo-dependent hydrolases"/>
    <property type="match status" value="1"/>
</dbReference>
<dbReference type="Gene3D" id="3.20.20.140">
    <property type="entry name" value="Metal-dependent hydrolases"/>
    <property type="match status" value="1"/>
</dbReference>
<protein>
    <recommendedName>
        <fullName evidence="1">Amidohydrolase 3 domain-containing protein</fullName>
    </recommendedName>
</protein>
<dbReference type="AlphaFoldDB" id="A0A381XAW3"/>
<proteinExistence type="predicted"/>
<dbReference type="InterPro" id="IPR032466">
    <property type="entry name" value="Metal_Hydrolase"/>
</dbReference>